<evidence type="ECO:0000256" key="2">
    <source>
        <dbReference type="SAM" id="Phobius"/>
    </source>
</evidence>
<evidence type="ECO:0000313" key="3">
    <source>
        <dbReference type="EMBL" id="CAH3024190.1"/>
    </source>
</evidence>
<evidence type="ECO:0008006" key="5">
    <source>
        <dbReference type="Google" id="ProtNLM"/>
    </source>
</evidence>
<feature type="transmembrane region" description="Helical" evidence="2">
    <location>
        <begin position="141"/>
        <end position="163"/>
    </location>
</feature>
<dbReference type="Pfam" id="PF01019">
    <property type="entry name" value="G_glu_transpept"/>
    <property type="match status" value="3"/>
</dbReference>
<keyword evidence="2" id="KW-0472">Membrane</keyword>
<sequence>MGDFSTPGQLNPDEIEPSKSNFIKPGKRPQSSMSPVIFTDRNGRVRMVAGASGGPLITTAVSLAVINELWLSRGISNAIDYPRVHHQLFPKTVIIEEAPYTISRGIQDGLRVRKHNITVEDAYAAVQAIVRNKKEGIYGKIIIIVVRIAGLLVLVGVGGFLGWNFTRGDESLGGPYKKQTSLGGPYKQAVATDNEKCSEIGNKILNSKGSAVDAAIAAMFCLGVIHMQSSGVGGGGVMLVYNRKLKKAKVFDFKGTAPAATTSNMFPPDESGEEMSKYGGLAIAVPGEVRGQYQAWKVYGKLPWKDLVQPAIDLARDGFPISHALADVMKDEFKKIKHDKGLSELLLDENGKPYKNGTTIKNEKYAKTLETIRDDPESFYKGPLAEMISQDMKDLKVKGKVTERDLRNYQTKIREPLESKLAGMKMLLTPPPTSGAVLALILNILKGYNMTSSARDGTKASVLTYHRIIEAFKFGFAWRSSLGDPGFNKNKNIDKIAQKMLRQQLGDKLRTRIKDDRTYDSVSHYAQYFSDADYGTTHLAILAENGDAVSVTSTINYRFGCGNRSTLTGIIYNDDMADFDNPGTTPIDGVYPSKVNYPAPNKRPFSSMSPAILTNGSGDVQLVIGASGGKRITTAVSLSNLLFFAQIAPSRVTRPRILCTMKKCSVNTQTNESGREAVTQNPGRVCSILKQKREISLNIRASRERASEGPILCHSRLRRSLALAGVVVGLLVLGGVGGVLGWYFTRGEDDSLGGPYKRQAVATDNKQCSEIGNKILNSNGSAVDAAIAAMFCLGVINMQSSGVGGGGVMLVYNRTLKKATVIDFRETAPGVTTSHMFPPTKTGEDMSKHGGLAIAVPGEVRGQYQAWKEHGRLSWEDLVQPAIDLARNGFPISHALADALNDDMVEKIKKDKGLRELLLDKNGKPYKKGTTIKNEKYAMTLEKIRDDPESFYNGPLAKKISQDIRIRIPDKERKGQVTEQDLRDYQTKIREPLESEVEGMKMLLTPPPTSGAVLGLILNILKGYNMTSSARDGTKASVLTYHRIIEAFKFGFAWRSKLGDPGFNKNKNIDKIAQEMLNQSLGDKLRKLIQDDRTYDNVSYYARFFSDADYGTTHLAVLAKNGDAVSVTSTINYRLVKQKGGNEFVSSKGRIQDFF</sequence>
<dbReference type="Gene3D" id="3.60.20.40">
    <property type="match status" value="2"/>
</dbReference>
<evidence type="ECO:0000256" key="1">
    <source>
        <dbReference type="SAM" id="MobiDB-lite"/>
    </source>
</evidence>
<accession>A0ABN8M902</accession>
<dbReference type="SUPFAM" id="SSF56235">
    <property type="entry name" value="N-terminal nucleophile aminohydrolases (Ntn hydrolases)"/>
    <property type="match status" value="3"/>
</dbReference>
<dbReference type="PANTHER" id="PTHR11686:SF9">
    <property type="entry name" value="RE13973P"/>
    <property type="match status" value="1"/>
</dbReference>
<feature type="transmembrane region" description="Helical" evidence="2">
    <location>
        <begin position="721"/>
        <end position="744"/>
    </location>
</feature>
<comment type="caution">
    <text evidence="3">The sequence shown here is derived from an EMBL/GenBank/DDBJ whole genome shotgun (WGS) entry which is preliminary data.</text>
</comment>
<dbReference type="InterPro" id="IPR043137">
    <property type="entry name" value="GGT_ssub_C"/>
</dbReference>
<keyword evidence="2" id="KW-1133">Transmembrane helix</keyword>
<keyword evidence="2" id="KW-0812">Transmembrane</keyword>
<reference evidence="3 4" key="1">
    <citation type="submission" date="2022-05" db="EMBL/GenBank/DDBJ databases">
        <authorList>
            <consortium name="Genoscope - CEA"/>
            <person name="William W."/>
        </authorList>
    </citation>
    <scope>NUCLEOTIDE SEQUENCE [LARGE SCALE GENOMIC DNA]</scope>
</reference>
<keyword evidence="4" id="KW-1185">Reference proteome</keyword>
<proteinExistence type="predicted"/>
<dbReference type="InterPro" id="IPR043138">
    <property type="entry name" value="GGT_lsub"/>
</dbReference>
<protein>
    <recommendedName>
        <fullName evidence="5">Gamma-glutamyltranspeptidase 1</fullName>
    </recommendedName>
</protein>
<dbReference type="Gene3D" id="1.10.246.130">
    <property type="match status" value="2"/>
</dbReference>
<feature type="transmembrane region" description="Helical" evidence="2">
    <location>
        <begin position="215"/>
        <end position="241"/>
    </location>
</feature>
<dbReference type="PANTHER" id="PTHR11686">
    <property type="entry name" value="GAMMA GLUTAMYL TRANSPEPTIDASE"/>
    <property type="match status" value="1"/>
</dbReference>
<dbReference type="Proteomes" id="UP001159427">
    <property type="component" value="Unassembled WGS sequence"/>
</dbReference>
<gene>
    <name evidence="3" type="ORF">PEVE_00021917</name>
</gene>
<dbReference type="EMBL" id="CALNXI010000293">
    <property type="protein sequence ID" value="CAH3024190.1"/>
    <property type="molecule type" value="Genomic_DNA"/>
</dbReference>
<organism evidence="3 4">
    <name type="scientific">Porites evermanni</name>
    <dbReference type="NCBI Taxonomy" id="104178"/>
    <lineage>
        <taxon>Eukaryota</taxon>
        <taxon>Metazoa</taxon>
        <taxon>Cnidaria</taxon>
        <taxon>Anthozoa</taxon>
        <taxon>Hexacorallia</taxon>
        <taxon>Scleractinia</taxon>
        <taxon>Fungiina</taxon>
        <taxon>Poritidae</taxon>
        <taxon>Porites</taxon>
    </lineage>
</organism>
<name>A0ABN8M902_9CNID</name>
<dbReference type="PRINTS" id="PR01210">
    <property type="entry name" value="GGTRANSPTASE"/>
</dbReference>
<evidence type="ECO:0000313" key="4">
    <source>
        <dbReference type="Proteomes" id="UP001159427"/>
    </source>
</evidence>
<dbReference type="InterPro" id="IPR000101">
    <property type="entry name" value="GGT_peptidase"/>
</dbReference>
<feature type="region of interest" description="Disordered" evidence="1">
    <location>
        <begin position="1"/>
        <end position="35"/>
    </location>
</feature>
<dbReference type="InterPro" id="IPR029055">
    <property type="entry name" value="Ntn_hydrolases_N"/>
</dbReference>